<keyword evidence="1" id="KW-0472">Membrane</keyword>
<evidence type="ECO:0000259" key="2">
    <source>
        <dbReference type="SMART" id="SM00014"/>
    </source>
</evidence>
<dbReference type="EMBL" id="JBHTHQ010000012">
    <property type="protein sequence ID" value="MFD0704497.1"/>
    <property type="molecule type" value="Genomic_DNA"/>
</dbReference>
<keyword evidence="1" id="KW-1133">Transmembrane helix</keyword>
<dbReference type="PANTHER" id="PTHR14969:SF13">
    <property type="entry name" value="AT30094P"/>
    <property type="match status" value="1"/>
</dbReference>
<dbReference type="InterPro" id="IPR000326">
    <property type="entry name" value="PAP2/HPO"/>
</dbReference>
<dbReference type="Pfam" id="PF01569">
    <property type="entry name" value="PAP2"/>
    <property type="match status" value="1"/>
</dbReference>
<feature type="transmembrane region" description="Helical" evidence="1">
    <location>
        <begin position="68"/>
        <end position="94"/>
    </location>
</feature>
<keyword evidence="4" id="KW-1185">Reference proteome</keyword>
<feature type="domain" description="Phosphatidic acid phosphatase type 2/haloperoxidase" evidence="2">
    <location>
        <begin position="103"/>
        <end position="218"/>
    </location>
</feature>
<comment type="caution">
    <text evidence="3">The sequence shown here is derived from an EMBL/GenBank/DDBJ whole genome shotgun (WGS) entry which is preliminary data.</text>
</comment>
<dbReference type="RefSeq" id="WP_377938045.1">
    <property type="nucleotide sequence ID" value="NZ_JBHTHQ010000012.1"/>
</dbReference>
<feature type="transmembrane region" description="Helical" evidence="1">
    <location>
        <begin position="205"/>
        <end position="222"/>
    </location>
</feature>
<feature type="transmembrane region" description="Helical" evidence="1">
    <location>
        <begin position="101"/>
        <end position="118"/>
    </location>
</feature>
<keyword evidence="1" id="KW-0812">Transmembrane</keyword>
<protein>
    <submittedName>
        <fullName evidence="3">Phosphatase PAP2 family protein</fullName>
    </submittedName>
</protein>
<dbReference type="InterPro" id="IPR036938">
    <property type="entry name" value="PAP2/HPO_sf"/>
</dbReference>
<reference evidence="4" key="1">
    <citation type="journal article" date="2019" name="Int. J. Syst. Evol. Microbiol.">
        <title>The Global Catalogue of Microorganisms (GCM) 10K type strain sequencing project: providing services to taxonomists for standard genome sequencing and annotation.</title>
        <authorList>
            <consortium name="The Broad Institute Genomics Platform"/>
            <consortium name="The Broad Institute Genome Sequencing Center for Infectious Disease"/>
            <person name="Wu L."/>
            <person name="Ma J."/>
        </authorList>
    </citation>
    <scope>NUCLEOTIDE SEQUENCE [LARGE SCALE GENOMIC DNA]</scope>
    <source>
        <strain evidence="4">CCM 8604</strain>
    </source>
</reference>
<accession>A0ABW2Y2M2</accession>
<gene>
    <name evidence="3" type="ORF">ACFQY8_01865</name>
</gene>
<dbReference type="SMART" id="SM00014">
    <property type="entry name" value="acidPPc"/>
    <property type="match status" value="1"/>
</dbReference>
<feature type="transmembrane region" description="Helical" evidence="1">
    <location>
        <begin position="176"/>
        <end position="193"/>
    </location>
</feature>
<evidence type="ECO:0000256" key="1">
    <source>
        <dbReference type="SAM" id="Phobius"/>
    </source>
</evidence>
<feature type="transmembrane region" description="Helical" evidence="1">
    <location>
        <begin position="151"/>
        <end position="169"/>
    </location>
</feature>
<dbReference type="Gene3D" id="1.20.144.10">
    <property type="entry name" value="Phosphatidic acid phosphatase type 2/haloperoxidase"/>
    <property type="match status" value="2"/>
</dbReference>
<evidence type="ECO:0000313" key="3">
    <source>
        <dbReference type="EMBL" id="MFD0704497.1"/>
    </source>
</evidence>
<feature type="transmembrane region" description="Helical" evidence="1">
    <location>
        <begin position="22"/>
        <end position="42"/>
    </location>
</feature>
<sequence>MKNNNSHTLAAQSSQSTDYRTLAARVGIISGFVFILLLAFVWSGATAGMDLAITTRVVHHRIGFLNPIALGFTALGGTIIVILLTIIALGYLAYRRKWLEVEIVFGALAGDVVIVTALKKLVNRQRPSSALWLGHVEDQQSFPSGHSANNTVLWLTVALVLTMIAVNEAERTAAKVMTILGFIMPLCIGWSRIYTAQHWTSDVLSGWSLGLAWVSIVAWVYLNQREKRKKARENATPRIVSSK</sequence>
<dbReference type="Proteomes" id="UP001597036">
    <property type="component" value="Unassembled WGS sequence"/>
</dbReference>
<proteinExistence type="predicted"/>
<dbReference type="CDD" id="cd03392">
    <property type="entry name" value="PAP2_like_2"/>
    <property type="match status" value="1"/>
</dbReference>
<dbReference type="PANTHER" id="PTHR14969">
    <property type="entry name" value="SPHINGOSINE-1-PHOSPHATE PHOSPHOHYDROLASE"/>
    <property type="match status" value="1"/>
</dbReference>
<evidence type="ECO:0000313" key="4">
    <source>
        <dbReference type="Proteomes" id="UP001597036"/>
    </source>
</evidence>
<name>A0ABW2Y2M2_9BIFI</name>
<organism evidence="3 4">
    <name type="scientific">Alloscardovia venturai</name>
    <dbReference type="NCBI Taxonomy" id="1769421"/>
    <lineage>
        <taxon>Bacteria</taxon>
        <taxon>Bacillati</taxon>
        <taxon>Actinomycetota</taxon>
        <taxon>Actinomycetes</taxon>
        <taxon>Bifidobacteriales</taxon>
        <taxon>Bifidobacteriaceae</taxon>
        <taxon>Alloscardovia</taxon>
    </lineage>
</organism>
<dbReference type="SUPFAM" id="SSF48317">
    <property type="entry name" value="Acid phosphatase/Vanadium-dependent haloperoxidase"/>
    <property type="match status" value="1"/>
</dbReference>